<dbReference type="Proteomes" id="UP000830835">
    <property type="component" value="Unassembled WGS sequence"/>
</dbReference>
<feature type="domain" description="Phosphoribosyltransferase" evidence="3">
    <location>
        <begin position="141"/>
        <end position="191"/>
    </location>
</feature>
<dbReference type="CDD" id="cd06223">
    <property type="entry name" value="PRTases_typeI"/>
    <property type="match status" value="1"/>
</dbReference>
<dbReference type="InterPro" id="IPR029057">
    <property type="entry name" value="PRTase-like"/>
</dbReference>
<dbReference type="InterPro" id="IPR050118">
    <property type="entry name" value="Pur/Pyrimidine_PRTase"/>
</dbReference>
<dbReference type="InterPro" id="IPR000836">
    <property type="entry name" value="PRTase_dom"/>
</dbReference>
<proteinExistence type="predicted"/>
<keyword evidence="1" id="KW-0808">Transferase</keyword>
<dbReference type="PANTHER" id="PTHR43864:SF1">
    <property type="entry name" value="XANTHINE PHOSPHORIBOSYLTRANSFERASE"/>
    <property type="match status" value="1"/>
</dbReference>
<sequence length="249" mass="26989">MLSPAFGDPVQSPESIVKALQRVIADFHGRPTYSVTGKGGRSFQFFATSITDNIPPLHPHLSAAVCLLSRLHLTQAHQATLGVGEEDRGAMIISDILLSYNLPRTLARWTPTGAPGEIGIPLANEYIPEGSIQVYLNGVTARDRVVLVDDLISTGGTMVALIESVRKAGAEILEVFTIAEKTENQGRQYVYEQTGIQVKTLLASDIEQKQEGTFSRVLHCNLGTLNGQLFEQIAAQFPPDFCRRGSGEG</sequence>
<evidence type="ECO:0000313" key="4">
    <source>
        <dbReference type="EMBL" id="MCJ2542948.1"/>
    </source>
</evidence>
<organism evidence="4 5">
    <name type="scientific">Thermostichus vulcanus str. 'Rupite'</name>
    <dbReference type="NCBI Taxonomy" id="2813851"/>
    <lineage>
        <taxon>Bacteria</taxon>
        <taxon>Bacillati</taxon>
        <taxon>Cyanobacteriota</taxon>
        <taxon>Cyanophyceae</taxon>
        <taxon>Thermostichales</taxon>
        <taxon>Thermostichaceae</taxon>
        <taxon>Thermostichus</taxon>
    </lineage>
</organism>
<keyword evidence="5" id="KW-1185">Reference proteome</keyword>
<protein>
    <recommendedName>
        <fullName evidence="3">Phosphoribosyltransferase domain-containing protein</fullName>
    </recommendedName>
</protein>
<dbReference type="EMBL" id="JAFIRA010000018">
    <property type="protein sequence ID" value="MCJ2542948.1"/>
    <property type="molecule type" value="Genomic_DNA"/>
</dbReference>
<dbReference type="SUPFAM" id="SSF53271">
    <property type="entry name" value="PRTase-like"/>
    <property type="match status" value="1"/>
</dbReference>
<name>A0ABT0CAY2_THEVL</name>
<dbReference type="Pfam" id="PF00156">
    <property type="entry name" value="Pribosyltran"/>
    <property type="match status" value="1"/>
</dbReference>
<dbReference type="Gene3D" id="3.40.50.2020">
    <property type="match status" value="1"/>
</dbReference>
<comment type="caution">
    <text evidence="4">The sequence shown here is derived from an EMBL/GenBank/DDBJ whole genome shotgun (WGS) entry which is preliminary data.</text>
</comment>
<evidence type="ECO:0000256" key="1">
    <source>
        <dbReference type="ARBA" id="ARBA00022679"/>
    </source>
</evidence>
<evidence type="ECO:0000259" key="3">
    <source>
        <dbReference type="Pfam" id="PF00156"/>
    </source>
</evidence>
<reference evidence="4" key="1">
    <citation type="submission" date="2021-02" db="EMBL/GenBank/DDBJ databases">
        <title>The CRISPR/cas machinery reduction and long-range gene transfer in the hot spring cyanobacterium Synechococcus.</title>
        <authorList>
            <person name="Dvorak P."/>
            <person name="Jahodarova E."/>
            <person name="Hasler P."/>
            <person name="Poulickova A."/>
        </authorList>
    </citation>
    <scope>NUCLEOTIDE SEQUENCE</scope>
    <source>
        <strain evidence="4">Rupite</strain>
    </source>
</reference>
<dbReference type="PANTHER" id="PTHR43864">
    <property type="entry name" value="HYPOXANTHINE/GUANINE PHOSPHORIBOSYLTRANSFERASE"/>
    <property type="match status" value="1"/>
</dbReference>
<keyword evidence="2" id="KW-0660">Purine salvage</keyword>
<dbReference type="RefSeq" id="WP_244350231.1">
    <property type="nucleotide sequence ID" value="NZ_JAFIRA010000018.1"/>
</dbReference>
<gene>
    <name evidence="4" type="ORF">JX360_08525</name>
</gene>
<accession>A0ABT0CAY2</accession>
<evidence type="ECO:0000313" key="5">
    <source>
        <dbReference type="Proteomes" id="UP000830835"/>
    </source>
</evidence>
<evidence type="ECO:0000256" key="2">
    <source>
        <dbReference type="ARBA" id="ARBA00022726"/>
    </source>
</evidence>